<keyword evidence="1" id="KW-1133">Transmembrane helix</keyword>
<name>A0ABM4C4U6_HYDVU</name>
<accession>A0ABM4C4U6</accession>
<evidence type="ECO:0000313" key="3">
    <source>
        <dbReference type="RefSeq" id="XP_065656602.1"/>
    </source>
</evidence>
<dbReference type="GeneID" id="136082000"/>
<keyword evidence="1" id="KW-0472">Membrane</keyword>
<dbReference type="RefSeq" id="XP_065656603.1">
    <property type="nucleotide sequence ID" value="XM_065800531.1"/>
</dbReference>
<feature type="transmembrane region" description="Helical" evidence="1">
    <location>
        <begin position="12"/>
        <end position="30"/>
    </location>
</feature>
<dbReference type="Proteomes" id="UP001652625">
    <property type="component" value="Chromosome 06"/>
</dbReference>
<gene>
    <name evidence="3 4" type="primary">LOC136082000</name>
</gene>
<dbReference type="RefSeq" id="XP_065656602.1">
    <property type="nucleotide sequence ID" value="XM_065800530.1"/>
</dbReference>
<organism evidence="2 3">
    <name type="scientific">Hydra vulgaris</name>
    <name type="common">Hydra</name>
    <name type="synonym">Hydra attenuata</name>
    <dbReference type="NCBI Taxonomy" id="6087"/>
    <lineage>
        <taxon>Eukaryota</taxon>
        <taxon>Metazoa</taxon>
        <taxon>Cnidaria</taxon>
        <taxon>Hydrozoa</taxon>
        <taxon>Hydroidolina</taxon>
        <taxon>Anthoathecata</taxon>
        <taxon>Aplanulata</taxon>
        <taxon>Hydridae</taxon>
        <taxon>Hydra</taxon>
    </lineage>
</organism>
<sequence length="329" mass="38858">MESLKTKKVFRITIILCLLILTYYAHYITFRIERIKLSEFFIQNFSHRLYLDIYNDSRYISKTNVSCNLDIYNDNRNITKTNVLSYSLFGNNWERYGKNVEHVAKEAANNSLYKKWTIRVYHDKYSISLDNVMNLTERYQNLEFVNVSNLIDLESINGMVWRFLIVADLTVDIACIRDLDSKILERESDAVRIWLKSGKLVYAMKDHPQHDIPILGGMWCYRNKLNRELGIKIAQLCIENSMHRNPIKQEEAKKGDDQNILTRHIWPLIRQNLFIHDSYLCHTDKISESFPTKRDVSGEFVGQVRGTPGIFKKCPIACRPKKHQDWEYC</sequence>
<evidence type="ECO:0000256" key="1">
    <source>
        <dbReference type="SAM" id="Phobius"/>
    </source>
</evidence>
<evidence type="ECO:0000313" key="4">
    <source>
        <dbReference type="RefSeq" id="XP_065656603.1"/>
    </source>
</evidence>
<keyword evidence="2" id="KW-1185">Reference proteome</keyword>
<protein>
    <submittedName>
        <fullName evidence="3 4">Uncharacterized protein LOC136082000 isoform X1</fullName>
    </submittedName>
</protein>
<proteinExistence type="predicted"/>
<reference evidence="3 4" key="1">
    <citation type="submission" date="2025-05" db="UniProtKB">
        <authorList>
            <consortium name="RefSeq"/>
        </authorList>
    </citation>
    <scope>IDENTIFICATION</scope>
</reference>
<evidence type="ECO:0000313" key="2">
    <source>
        <dbReference type="Proteomes" id="UP001652625"/>
    </source>
</evidence>
<keyword evidence="1" id="KW-0812">Transmembrane</keyword>